<dbReference type="GO" id="GO:0006260">
    <property type="term" value="P:DNA replication"/>
    <property type="evidence" value="ECO:0007669"/>
    <property type="project" value="InterPro"/>
</dbReference>
<dbReference type="SMART" id="SM00479">
    <property type="entry name" value="EXOIII"/>
    <property type="match status" value="1"/>
</dbReference>
<dbReference type="CDD" id="cd10434">
    <property type="entry name" value="GIY-YIG_UvrC_Cho"/>
    <property type="match status" value="1"/>
</dbReference>
<dbReference type="FunFam" id="3.30.420.10:FF:000045">
    <property type="entry name" value="3'-5' exonuclease DinG"/>
    <property type="match status" value="1"/>
</dbReference>
<keyword evidence="1 4" id="KW-0378">Hydrolase</keyword>
<gene>
    <name evidence="4" type="ORF">HT102_14645</name>
</gene>
<evidence type="ECO:0000313" key="4">
    <source>
        <dbReference type="EMBL" id="MBD8507724.1"/>
    </source>
</evidence>
<dbReference type="SUPFAM" id="SSF82771">
    <property type="entry name" value="GIY-YIG endonuclease"/>
    <property type="match status" value="1"/>
</dbReference>
<keyword evidence="5" id="KW-1185">Reference proteome</keyword>
<dbReference type="GO" id="GO:0006289">
    <property type="term" value="P:nucleotide-excision repair"/>
    <property type="evidence" value="ECO:0007669"/>
    <property type="project" value="InterPro"/>
</dbReference>
<dbReference type="NCBIfam" id="NF005905">
    <property type="entry name" value="PRK07883.1-3"/>
    <property type="match status" value="1"/>
</dbReference>
<dbReference type="EMBL" id="JACYWE010000010">
    <property type="protein sequence ID" value="MBD8507724.1"/>
    <property type="molecule type" value="Genomic_DNA"/>
</dbReference>
<dbReference type="Pfam" id="PF01541">
    <property type="entry name" value="GIY-YIG"/>
    <property type="match status" value="1"/>
</dbReference>
<dbReference type="InterPro" id="IPR036397">
    <property type="entry name" value="RNaseH_sf"/>
</dbReference>
<organism evidence="4 5">
    <name type="scientific">Lolliginicoccus lacisalsi</name>
    <dbReference type="NCBI Taxonomy" id="2742202"/>
    <lineage>
        <taxon>Bacteria</taxon>
        <taxon>Bacillati</taxon>
        <taxon>Actinomycetota</taxon>
        <taxon>Actinomycetes</taxon>
        <taxon>Mycobacteriales</taxon>
        <taxon>Hoyosellaceae</taxon>
        <taxon>Lolliginicoccus</taxon>
    </lineage>
</organism>
<dbReference type="RefSeq" id="WP_192040266.1">
    <property type="nucleotide sequence ID" value="NZ_JACYWE010000010.1"/>
</dbReference>
<keyword evidence="1 4" id="KW-0540">Nuclease</keyword>
<dbReference type="SUPFAM" id="SSF53098">
    <property type="entry name" value="Ribonuclease H-like"/>
    <property type="match status" value="1"/>
</dbReference>
<dbReference type="Gene3D" id="3.30.420.10">
    <property type="entry name" value="Ribonuclease H-like superfamily/Ribonuclease H"/>
    <property type="match status" value="1"/>
</dbReference>
<keyword evidence="1 4" id="KW-0269">Exonuclease</keyword>
<dbReference type="PANTHER" id="PTHR30562">
    <property type="entry name" value="UVRC/OXIDOREDUCTASE"/>
    <property type="match status" value="1"/>
</dbReference>
<dbReference type="PANTHER" id="PTHR30562:SF1">
    <property type="entry name" value="UVRABC SYSTEM PROTEIN C"/>
    <property type="match status" value="1"/>
</dbReference>
<dbReference type="GO" id="GO:0009380">
    <property type="term" value="C:excinuclease repair complex"/>
    <property type="evidence" value="ECO:0007669"/>
    <property type="project" value="TreeGrafter"/>
</dbReference>
<dbReference type="InterPro" id="IPR012337">
    <property type="entry name" value="RNaseH-like_sf"/>
</dbReference>
<dbReference type="InterPro" id="IPR047296">
    <property type="entry name" value="GIY-YIG_UvrC_Cho"/>
</dbReference>
<evidence type="ECO:0000259" key="3">
    <source>
        <dbReference type="PROSITE" id="PS50164"/>
    </source>
</evidence>
<dbReference type="InterPro" id="IPR036876">
    <property type="entry name" value="UVR_dom_sf"/>
</dbReference>
<dbReference type="PROSITE" id="PS50151">
    <property type="entry name" value="UVR"/>
    <property type="match status" value="1"/>
</dbReference>
<name>A0A927PN46_9ACTN</name>
<dbReference type="GO" id="GO:0003887">
    <property type="term" value="F:DNA-directed DNA polymerase activity"/>
    <property type="evidence" value="ECO:0007669"/>
    <property type="project" value="InterPro"/>
</dbReference>
<evidence type="ECO:0000313" key="5">
    <source>
        <dbReference type="Proteomes" id="UP000642993"/>
    </source>
</evidence>
<evidence type="ECO:0000256" key="1">
    <source>
        <dbReference type="ARBA" id="ARBA00022839"/>
    </source>
</evidence>
<feature type="domain" description="UVR" evidence="2">
    <location>
        <begin position="400"/>
        <end position="435"/>
    </location>
</feature>
<dbReference type="SMART" id="SM00465">
    <property type="entry name" value="GIYc"/>
    <property type="match status" value="1"/>
</dbReference>
<dbReference type="Proteomes" id="UP000642993">
    <property type="component" value="Unassembled WGS sequence"/>
</dbReference>
<dbReference type="NCBIfam" id="NF005907">
    <property type="entry name" value="PRK07883.1-5"/>
    <property type="match status" value="1"/>
</dbReference>
<dbReference type="Pfam" id="PF00929">
    <property type="entry name" value="RNase_T"/>
    <property type="match status" value="1"/>
</dbReference>
<dbReference type="NCBIfam" id="TIGR00573">
    <property type="entry name" value="dnaq"/>
    <property type="match status" value="1"/>
</dbReference>
<dbReference type="InterPro" id="IPR013520">
    <property type="entry name" value="Ribonucl_H"/>
</dbReference>
<accession>A0A927PN46</accession>
<dbReference type="InterPro" id="IPR050066">
    <property type="entry name" value="UvrABC_protein_C"/>
</dbReference>
<dbReference type="InterPro" id="IPR000305">
    <property type="entry name" value="GIY-YIG_endonuc"/>
</dbReference>
<dbReference type="AlphaFoldDB" id="A0A927PN46"/>
<protein>
    <submittedName>
        <fullName evidence="4">DEDD exonuclease domain-containing protein</fullName>
    </submittedName>
</protein>
<dbReference type="InterPro" id="IPR006054">
    <property type="entry name" value="DnaQ"/>
</dbReference>
<sequence>MSLPELEDTLRDTTFVIVDLETTGGSPENDSITEIGAVKVRGGARIGEFATLVNPQREIPPYIIELTGITTAMVREAPPISEVLPAFLEFARGCVLVAHNARFDTGFLRAAAARLSFDWPFPRALCTVVLARRILDRGGAPSAKLSALAAHFNVPNSPTHRALDDARATVDVFHALLERVGNQGVQTLDELEQYYPRVPSTVRAKRTLADDLPDGPGVYIFRGPSDEPLYIGTSSNLRKRVRSYFTGSEKRTAMREMIALATRVDHIPCSHTIEAGVRELRLLAATSPPYNRRSTSPRRAWWISLTDEAFPRLVVARTARVPSIGPFSSRANAQEAAEALATGLGLRTCRARLGATAIHPADCGTTSASPCAASRHGSLVASGYAEITDHARATIAGHDNTVLDELRQQLEQLAAAEKFETAARLRDRAANLGLALHRSQRLASLIRIDEMVVGRPDGQRGWEIVVIRRGRLAAAGVARQGTSPLLVAEHLQAAAETTIPNEEPLEGTHPEEIALLLAWLDTPGTRIVTTSHGFHQPARGAAQHADWCQQARTGARRDQLLRPDRRTDTLTA</sequence>
<dbReference type="InterPro" id="IPR001943">
    <property type="entry name" value="UVR_dom"/>
</dbReference>
<dbReference type="Pfam" id="PF02151">
    <property type="entry name" value="UVR"/>
    <property type="match status" value="1"/>
</dbReference>
<comment type="caution">
    <text evidence="4">The sequence shown here is derived from an EMBL/GenBank/DDBJ whole genome shotgun (WGS) entry which is preliminary data.</text>
</comment>
<dbReference type="GO" id="GO:0004527">
    <property type="term" value="F:exonuclease activity"/>
    <property type="evidence" value="ECO:0007669"/>
    <property type="project" value="UniProtKB-KW"/>
</dbReference>
<dbReference type="PROSITE" id="PS50164">
    <property type="entry name" value="GIY_YIG"/>
    <property type="match status" value="1"/>
</dbReference>
<dbReference type="InterPro" id="IPR035901">
    <property type="entry name" value="GIY-YIG_endonuc_sf"/>
</dbReference>
<dbReference type="Gene3D" id="3.40.1440.10">
    <property type="entry name" value="GIY-YIG endonuclease"/>
    <property type="match status" value="1"/>
</dbReference>
<proteinExistence type="predicted"/>
<dbReference type="SUPFAM" id="SSF46600">
    <property type="entry name" value="C-terminal UvrC-binding domain of UvrB"/>
    <property type="match status" value="1"/>
</dbReference>
<feature type="domain" description="GIY-YIG" evidence="3">
    <location>
        <begin position="214"/>
        <end position="292"/>
    </location>
</feature>
<reference evidence="4" key="1">
    <citation type="submission" date="2020-09" db="EMBL/GenBank/DDBJ databases">
        <title>Hoyosella lacisalsi sp. nov., a halotolerant actinobacterium isolated from soil of Lake Gudzhirganskoe.</title>
        <authorList>
            <person name="Yang Q."/>
            <person name="Guo P.Y."/>
            <person name="Liu S.W."/>
            <person name="Li F.N."/>
            <person name="Sun C.H."/>
        </authorList>
    </citation>
    <scope>NUCLEOTIDE SEQUENCE</scope>
    <source>
        <strain evidence="4">G463</strain>
    </source>
</reference>
<dbReference type="GO" id="GO:0003677">
    <property type="term" value="F:DNA binding"/>
    <property type="evidence" value="ECO:0007669"/>
    <property type="project" value="InterPro"/>
</dbReference>
<evidence type="ECO:0000259" key="2">
    <source>
        <dbReference type="PROSITE" id="PS50151"/>
    </source>
</evidence>
<dbReference type="CDD" id="cd06127">
    <property type="entry name" value="DEDDh"/>
    <property type="match status" value="1"/>
</dbReference>